<gene>
    <name evidence="2" type="ORF">HGB38_28915</name>
</gene>
<protein>
    <recommendedName>
        <fullName evidence="1">TY-Chap N-terminal domain-containing protein</fullName>
    </recommendedName>
</protein>
<accession>A0A7X6R632</accession>
<comment type="caution">
    <text evidence="2">The sequence shown here is derived from an EMBL/GenBank/DDBJ whole genome shotgun (WGS) entry which is preliminary data.</text>
</comment>
<dbReference type="InterPro" id="IPR054344">
    <property type="entry name" value="TY-Chap_N"/>
</dbReference>
<dbReference type="RefSeq" id="WP_062971823.1">
    <property type="nucleotide sequence ID" value="NZ_JAAXOS010000016.1"/>
</dbReference>
<feature type="domain" description="TY-Chap N-terminal" evidence="1">
    <location>
        <begin position="3"/>
        <end position="122"/>
    </location>
</feature>
<proteinExistence type="predicted"/>
<dbReference type="Proteomes" id="UP000540698">
    <property type="component" value="Unassembled WGS sequence"/>
</dbReference>
<dbReference type="EMBL" id="JAAXOS010000016">
    <property type="protein sequence ID" value="NKY30205.1"/>
    <property type="molecule type" value="Genomic_DNA"/>
</dbReference>
<organism evidence="2 3">
    <name type="scientific">Nocardia gamkensis</name>
    <dbReference type="NCBI Taxonomy" id="352869"/>
    <lineage>
        <taxon>Bacteria</taxon>
        <taxon>Bacillati</taxon>
        <taxon>Actinomycetota</taxon>
        <taxon>Actinomycetes</taxon>
        <taxon>Mycobacteriales</taxon>
        <taxon>Nocardiaceae</taxon>
        <taxon>Nocardia</taxon>
    </lineage>
</organism>
<name>A0A7X6R632_9NOCA</name>
<reference evidence="2 3" key="1">
    <citation type="submission" date="2020-04" db="EMBL/GenBank/DDBJ databases">
        <title>MicrobeNet Type strains.</title>
        <authorList>
            <person name="Nicholson A.C."/>
        </authorList>
    </citation>
    <scope>NUCLEOTIDE SEQUENCE [LARGE SCALE GENOMIC DNA]</scope>
    <source>
        <strain evidence="2 3">DSM 44956</strain>
    </source>
</reference>
<keyword evidence="3" id="KW-1185">Reference proteome</keyword>
<dbReference type="AlphaFoldDB" id="A0A7X6R632"/>
<evidence type="ECO:0000313" key="2">
    <source>
        <dbReference type="EMBL" id="NKY30205.1"/>
    </source>
</evidence>
<evidence type="ECO:0000313" key="3">
    <source>
        <dbReference type="Proteomes" id="UP000540698"/>
    </source>
</evidence>
<sequence length="147" mass="16138">MTGWEGFAAGLAEELAALRAGSIVKLVESGTGPRRRYAQFLQLDDALSAELVDDEWLDPASRAGASGRALIAESGWRERDASHVNWWTELPWPSSTAGYRRLAGMVVTGLRDGFGIGAPTALAYVAWNERWENRELDLPLLGLRQEP</sequence>
<evidence type="ECO:0000259" key="1">
    <source>
        <dbReference type="Pfam" id="PF22552"/>
    </source>
</evidence>
<dbReference type="Pfam" id="PF22552">
    <property type="entry name" value="TY-Chap3"/>
    <property type="match status" value="1"/>
</dbReference>